<accession>A0A432W8W1</accession>
<comment type="pathway">
    <text evidence="6">Sulfur metabolism; glutathione metabolism.</text>
</comment>
<sequence length="566" mass="62003">MKALITTLAVAGCTFFAGQAAAYDRITGHHFASRSEVIAPNAMAATSQPLATQVALDVMQAGGSAVDAAIAANALLGLVEPTGNGIGGDLYAIVWDAESESLHGINASGRSPQSLTLDYFIENGYESIPQRGVLPLSVPGAVDGWFEMHEKFGKLSMEDILKPSIDYAEQGFPVTEVIAYYFERNAEVLKDYPGFAEVFMKEGRTPRKGEMFKNPDLANTYRQIASGGRDAFYKGDIARTLGDFVQEHGGFLSYDDMAAHESEWVDPVSTNYRGYDLWELPPNTQGIAALQILNILEGYDIAEMGFDSPEYVHHFTEAKKLAFEDRAKFYSDTDFNDIPVDWLISKEYASERAQLIDSERAGRAYEPGNPPMNGDTIYLTVADKDGNMVSLIQSNYRGMGSGITPEGLGFVIQNRAELFALDTDHMNVYEPGKRPFHTIIPAFVTKDGKPYMSYGVMGGGTQPQMHAQILINMIDFDMNLQEAGDAPRILHSGSSQPTGEIMDDGGVLSLENGFSDYTRRELTKMGHRLQEAVGPYGGYQAIMKDHEEGVYYGASESRKDGHAAGY</sequence>
<evidence type="ECO:0000313" key="9">
    <source>
        <dbReference type="Proteomes" id="UP000288293"/>
    </source>
</evidence>
<dbReference type="UniPathway" id="UPA00204"/>
<feature type="chain" id="PRO_5019454339" description="Glutathione hydrolase proenzyme" evidence="7">
    <location>
        <begin position="23"/>
        <end position="566"/>
    </location>
</feature>
<feature type="signal peptide" evidence="7">
    <location>
        <begin position="1"/>
        <end position="22"/>
    </location>
</feature>
<comment type="catalytic activity">
    <reaction evidence="2 6">
        <text>glutathione + H2O = L-cysteinylglycine + L-glutamate</text>
        <dbReference type="Rhea" id="RHEA:28807"/>
        <dbReference type="ChEBI" id="CHEBI:15377"/>
        <dbReference type="ChEBI" id="CHEBI:29985"/>
        <dbReference type="ChEBI" id="CHEBI:57925"/>
        <dbReference type="ChEBI" id="CHEBI:61694"/>
        <dbReference type="EC" id="3.4.19.13"/>
    </reaction>
</comment>
<dbReference type="Proteomes" id="UP000288293">
    <property type="component" value="Unassembled WGS sequence"/>
</dbReference>
<dbReference type="InterPro" id="IPR052896">
    <property type="entry name" value="GGT-like_enzyme"/>
</dbReference>
<dbReference type="GO" id="GO:0036374">
    <property type="term" value="F:glutathione hydrolase activity"/>
    <property type="evidence" value="ECO:0007669"/>
    <property type="project" value="UniProtKB-UniRule"/>
</dbReference>
<evidence type="ECO:0000256" key="3">
    <source>
        <dbReference type="ARBA" id="ARBA00047417"/>
    </source>
</evidence>
<feature type="active site" description="Nucleophile" evidence="4">
    <location>
        <position position="376"/>
    </location>
</feature>
<evidence type="ECO:0000256" key="6">
    <source>
        <dbReference type="RuleBase" id="RU368036"/>
    </source>
</evidence>
<dbReference type="GO" id="GO:0006751">
    <property type="term" value="P:glutathione catabolic process"/>
    <property type="evidence" value="ECO:0007669"/>
    <property type="project" value="UniProtKB-UniRule"/>
</dbReference>
<proteinExistence type="inferred from homology"/>
<keyword evidence="6 8" id="KW-0808">Transferase</keyword>
<keyword evidence="6" id="KW-0317">Glutathione biosynthesis</keyword>
<dbReference type="AlphaFoldDB" id="A0A432W8W1"/>
<feature type="binding site" evidence="5">
    <location>
        <position position="459"/>
    </location>
    <ligand>
        <name>L-glutamate</name>
        <dbReference type="ChEBI" id="CHEBI:29985"/>
    </ligand>
</feature>
<dbReference type="GO" id="GO:0103068">
    <property type="term" value="F:leukotriene C4 gamma-glutamyl transferase activity"/>
    <property type="evidence" value="ECO:0007669"/>
    <property type="project" value="UniProtKB-EC"/>
</dbReference>
<dbReference type="RefSeq" id="WP_126803306.1">
    <property type="nucleotide sequence ID" value="NZ_PIPL01000001.1"/>
</dbReference>
<evidence type="ECO:0000256" key="2">
    <source>
        <dbReference type="ARBA" id="ARBA00001089"/>
    </source>
</evidence>
<dbReference type="Gene3D" id="3.60.20.40">
    <property type="match status" value="1"/>
</dbReference>
<organism evidence="8 9">
    <name type="scientific">Aliidiomarina minuta</name>
    <dbReference type="NCBI Taxonomy" id="880057"/>
    <lineage>
        <taxon>Bacteria</taxon>
        <taxon>Pseudomonadati</taxon>
        <taxon>Pseudomonadota</taxon>
        <taxon>Gammaproteobacteria</taxon>
        <taxon>Alteromonadales</taxon>
        <taxon>Idiomarinaceae</taxon>
        <taxon>Aliidiomarina</taxon>
    </lineage>
</organism>
<comment type="similarity">
    <text evidence="6">Belongs to the gamma-glutamyltransferase family.</text>
</comment>
<evidence type="ECO:0000313" key="8">
    <source>
        <dbReference type="EMBL" id="RUO26495.1"/>
    </source>
</evidence>
<evidence type="ECO:0000256" key="5">
    <source>
        <dbReference type="PIRSR" id="PIRSR600101-2"/>
    </source>
</evidence>
<dbReference type="InterPro" id="IPR043138">
    <property type="entry name" value="GGT_lsub"/>
</dbReference>
<comment type="caution">
    <text evidence="8">The sequence shown here is derived from an EMBL/GenBank/DDBJ whole genome shotgun (WGS) entry which is preliminary data.</text>
</comment>
<dbReference type="InterPro" id="IPR000101">
    <property type="entry name" value="GGT_peptidase"/>
</dbReference>
<comment type="PTM">
    <text evidence="6">Cleaved by autocatalysis into a large and a small subunit.</text>
</comment>
<dbReference type="InterPro" id="IPR029055">
    <property type="entry name" value="Ntn_hydrolases_N"/>
</dbReference>
<keyword evidence="9" id="KW-1185">Reference proteome</keyword>
<evidence type="ECO:0000256" key="1">
    <source>
        <dbReference type="ARBA" id="ARBA00001049"/>
    </source>
</evidence>
<dbReference type="Pfam" id="PF01019">
    <property type="entry name" value="G_glu_transpept"/>
    <property type="match status" value="1"/>
</dbReference>
<protein>
    <recommendedName>
        <fullName evidence="6">Glutathione hydrolase proenzyme</fullName>
        <ecNumber evidence="6">2.3.2.2</ecNumber>
        <ecNumber evidence="6">3.4.19.13</ecNumber>
    </recommendedName>
    <component>
        <recommendedName>
            <fullName evidence="6">Glutathione hydrolase large chain</fullName>
        </recommendedName>
    </component>
    <component>
        <recommendedName>
            <fullName evidence="6">Glutathione hydrolase small chain</fullName>
        </recommendedName>
    </component>
</protein>
<dbReference type="EMBL" id="PIPL01000001">
    <property type="protein sequence ID" value="RUO26495.1"/>
    <property type="molecule type" value="Genomic_DNA"/>
</dbReference>
<dbReference type="GO" id="GO:0006750">
    <property type="term" value="P:glutathione biosynthetic process"/>
    <property type="evidence" value="ECO:0007669"/>
    <property type="project" value="UniProtKB-KW"/>
</dbReference>
<dbReference type="InterPro" id="IPR043137">
    <property type="entry name" value="GGT_ssub_C"/>
</dbReference>
<dbReference type="Gene3D" id="1.10.246.130">
    <property type="match status" value="1"/>
</dbReference>
<comment type="subunit">
    <text evidence="6">This enzyme consists of two polypeptide chains, which are synthesized in precursor form from a single polypeptide.</text>
</comment>
<dbReference type="PRINTS" id="PR01210">
    <property type="entry name" value="GGTRANSPTASE"/>
</dbReference>
<keyword evidence="6" id="KW-0012">Acyltransferase</keyword>
<dbReference type="NCBIfam" id="TIGR00066">
    <property type="entry name" value="g_glut_trans"/>
    <property type="match status" value="1"/>
</dbReference>
<keyword evidence="6" id="KW-0865">Zymogen</keyword>
<reference evidence="8 9" key="1">
    <citation type="journal article" date="2011" name="Front. Microbiol.">
        <title>Genomic signatures of strain selection and enhancement in Bacillus atrophaeus var. globigii, a historical biowarfare simulant.</title>
        <authorList>
            <person name="Gibbons H.S."/>
            <person name="Broomall S.M."/>
            <person name="McNew L.A."/>
            <person name="Daligault H."/>
            <person name="Chapman C."/>
            <person name="Bruce D."/>
            <person name="Karavis M."/>
            <person name="Krepps M."/>
            <person name="McGregor P.A."/>
            <person name="Hong C."/>
            <person name="Park K.H."/>
            <person name="Akmal A."/>
            <person name="Feldman A."/>
            <person name="Lin J.S."/>
            <person name="Chang W.E."/>
            <person name="Higgs B.W."/>
            <person name="Demirev P."/>
            <person name="Lindquist J."/>
            <person name="Liem A."/>
            <person name="Fochler E."/>
            <person name="Read T.D."/>
            <person name="Tapia R."/>
            <person name="Johnson S."/>
            <person name="Bishop-Lilly K.A."/>
            <person name="Detter C."/>
            <person name="Han C."/>
            <person name="Sozhamannan S."/>
            <person name="Rosenzweig C.N."/>
            <person name="Skowronski E.W."/>
        </authorList>
    </citation>
    <scope>NUCLEOTIDE SEQUENCE [LARGE SCALE GENOMIC DNA]</scope>
    <source>
        <strain evidence="8 9">MLST1</strain>
    </source>
</reference>
<dbReference type="OrthoDB" id="5297205at2"/>
<evidence type="ECO:0000256" key="7">
    <source>
        <dbReference type="SAM" id="SignalP"/>
    </source>
</evidence>
<keyword evidence="6" id="KW-0378">Hydrolase</keyword>
<dbReference type="EC" id="2.3.2.2" evidence="6"/>
<evidence type="ECO:0000256" key="4">
    <source>
        <dbReference type="PIRSR" id="PIRSR600101-1"/>
    </source>
</evidence>
<keyword evidence="7" id="KW-0732">Signal</keyword>
<comment type="catalytic activity">
    <reaction evidence="3 6">
        <text>an N-terminal (5-L-glutamyl)-[peptide] + an alpha-amino acid = 5-L-glutamyl amino acid + an N-terminal L-alpha-aminoacyl-[peptide]</text>
        <dbReference type="Rhea" id="RHEA:23904"/>
        <dbReference type="Rhea" id="RHEA-COMP:9780"/>
        <dbReference type="Rhea" id="RHEA-COMP:9795"/>
        <dbReference type="ChEBI" id="CHEBI:77644"/>
        <dbReference type="ChEBI" id="CHEBI:78597"/>
        <dbReference type="ChEBI" id="CHEBI:78599"/>
        <dbReference type="ChEBI" id="CHEBI:78608"/>
        <dbReference type="EC" id="2.3.2.2"/>
    </reaction>
</comment>
<dbReference type="SUPFAM" id="SSF56235">
    <property type="entry name" value="N-terminal nucleophile aminohydrolases (Ntn hydrolases)"/>
    <property type="match status" value="1"/>
</dbReference>
<comment type="catalytic activity">
    <reaction evidence="1 6">
        <text>an S-substituted glutathione + H2O = an S-substituted L-cysteinylglycine + L-glutamate</text>
        <dbReference type="Rhea" id="RHEA:59468"/>
        <dbReference type="ChEBI" id="CHEBI:15377"/>
        <dbReference type="ChEBI" id="CHEBI:29985"/>
        <dbReference type="ChEBI" id="CHEBI:90779"/>
        <dbReference type="ChEBI" id="CHEBI:143103"/>
        <dbReference type="EC" id="3.4.19.13"/>
    </reaction>
</comment>
<dbReference type="PANTHER" id="PTHR43881:SF1">
    <property type="entry name" value="GAMMA-GLUTAMYLTRANSPEPTIDASE (AFU_ORTHOLOGUE AFUA_4G13580)"/>
    <property type="match status" value="1"/>
</dbReference>
<dbReference type="PANTHER" id="PTHR43881">
    <property type="entry name" value="GAMMA-GLUTAMYLTRANSPEPTIDASE (AFU_ORTHOLOGUE AFUA_4G13580)"/>
    <property type="match status" value="1"/>
</dbReference>
<name>A0A432W8W1_9GAMM</name>
<dbReference type="EC" id="3.4.19.13" evidence="6"/>
<gene>
    <name evidence="8" type="primary">ggt</name>
    <name evidence="8" type="ORF">CWE09_07245</name>
</gene>